<reference evidence="1 2" key="1">
    <citation type="submission" date="2023-10" db="EMBL/GenBank/DDBJ databases">
        <title>Two novel species belonging to the OM43/NOR5 clade.</title>
        <authorList>
            <person name="Park M."/>
        </authorList>
    </citation>
    <scope>NUCLEOTIDE SEQUENCE [LARGE SCALE GENOMIC DNA]</scope>
    <source>
        <strain evidence="1 2">IMCC45268</strain>
    </source>
</reference>
<evidence type="ECO:0000313" key="1">
    <source>
        <dbReference type="EMBL" id="WOJ95783.1"/>
    </source>
</evidence>
<sequence length="157" mass="17671">MLLSITELNNITGIDRRRIRKVLADQPQEKGPKGAICYQSIDVLPLLYLVDNDKHDLTEERARLAHHQANLAGFDEEVRKGALLEREDVVKEVTQVHANFRAKLLNIPPKMSTILIALSDVNDIETELNSVICEALEELHNQYAVHPRDDTSDQAAA</sequence>
<protein>
    <recommendedName>
        <fullName evidence="3">Phage DNA packaging protein, Nu1 subunit of terminase</fullName>
    </recommendedName>
</protein>
<gene>
    <name evidence="1" type="ORF">R0137_11070</name>
</gene>
<dbReference type="Proteomes" id="UP001626549">
    <property type="component" value="Chromosome"/>
</dbReference>
<evidence type="ECO:0000313" key="2">
    <source>
        <dbReference type="Proteomes" id="UP001626549"/>
    </source>
</evidence>
<dbReference type="RefSeq" id="WP_407326482.1">
    <property type="nucleotide sequence ID" value="NZ_CP136865.1"/>
</dbReference>
<evidence type="ECO:0008006" key="3">
    <source>
        <dbReference type="Google" id="ProtNLM"/>
    </source>
</evidence>
<accession>A0ABZ0IAN8</accession>
<organism evidence="1 2">
    <name type="scientific">Congregibacter brevis</name>
    <dbReference type="NCBI Taxonomy" id="3081201"/>
    <lineage>
        <taxon>Bacteria</taxon>
        <taxon>Pseudomonadati</taxon>
        <taxon>Pseudomonadota</taxon>
        <taxon>Gammaproteobacteria</taxon>
        <taxon>Cellvibrionales</taxon>
        <taxon>Halieaceae</taxon>
        <taxon>Congregibacter</taxon>
    </lineage>
</organism>
<keyword evidence="2" id="KW-1185">Reference proteome</keyword>
<name>A0ABZ0IAN8_9GAMM</name>
<proteinExistence type="predicted"/>
<dbReference type="EMBL" id="CP136865">
    <property type="protein sequence ID" value="WOJ95783.1"/>
    <property type="molecule type" value="Genomic_DNA"/>
</dbReference>